<reference evidence="1" key="1">
    <citation type="submission" date="2022-10" db="EMBL/GenBank/DDBJ databases">
        <authorList>
            <person name="Hyden B.L."/>
            <person name="Feng K."/>
            <person name="Yates T."/>
            <person name="Jawdy S."/>
            <person name="Smart L.B."/>
            <person name="Muchero W."/>
        </authorList>
    </citation>
    <scope>NUCLEOTIDE SEQUENCE</scope>
    <source>
        <tissue evidence="1">Shoot tip</tissue>
    </source>
</reference>
<organism evidence="1 2">
    <name type="scientific">Salix suchowensis</name>
    <dbReference type="NCBI Taxonomy" id="1278906"/>
    <lineage>
        <taxon>Eukaryota</taxon>
        <taxon>Viridiplantae</taxon>
        <taxon>Streptophyta</taxon>
        <taxon>Embryophyta</taxon>
        <taxon>Tracheophyta</taxon>
        <taxon>Spermatophyta</taxon>
        <taxon>Magnoliopsida</taxon>
        <taxon>eudicotyledons</taxon>
        <taxon>Gunneridae</taxon>
        <taxon>Pentapetalae</taxon>
        <taxon>rosids</taxon>
        <taxon>fabids</taxon>
        <taxon>Malpighiales</taxon>
        <taxon>Salicaceae</taxon>
        <taxon>Saliceae</taxon>
        <taxon>Salix</taxon>
    </lineage>
</organism>
<gene>
    <name evidence="1" type="ORF">OIU77_000740</name>
</gene>
<evidence type="ECO:0000313" key="2">
    <source>
        <dbReference type="Proteomes" id="UP001141253"/>
    </source>
</evidence>
<accession>A0ABQ9B9M5</accession>
<proteinExistence type="predicted"/>
<dbReference type="EMBL" id="JAPFFI010000010">
    <property type="protein sequence ID" value="KAJ6375836.1"/>
    <property type="molecule type" value="Genomic_DNA"/>
</dbReference>
<name>A0ABQ9B9M5_9ROSI</name>
<reference evidence="1" key="2">
    <citation type="journal article" date="2023" name="Int. J. Mol. Sci.">
        <title>De Novo Assembly and Annotation of 11 Diverse Shrub Willow (Salix) Genomes Reveals Novel Gene Organization in Sex-Linked Regions.</title>
        <authorList>
            <person name="Hyden B."/>
            <person name="Feng K."/>
            <person name="Yates T.B."/>
            <person name="Jawdy S."/>
            <person name="Cereghino C."/>
            <person name="Smart L.B."/>
            <person name="Muchero W."/>
        </authorList>
    </citation>
    <scope>NUCLEOTIDE SEQUENCE</scope>
    <source>
        <tissue evidence="1">Shoot tip</tissue>
    </source>
</reference>
<protein>
    <submittedName>
        <fullName evidence="1">Uncharacterized protein</fullName>
    </submittedName>
</protein>
<evidence type="ECO:0000313" key="1">
    <source>
        <dbReference type="EMBL" id="KAJ6375836.1"/>
    </source>
</evidence>
<sequence length="22" mass="2454">MKPSGCRTLLLGSSFLVLFVVW</sequence>
<keyword evidence="2" id="KW-1185">Reference proteome</keyword>
<dbReference type="Proteomes" id="UP001141253">
    <property type="component" value="Chromosome 12"/>
</dbReference>
<comment type="caution">
    <text evidence="1">The sequence shown here is derived from an EMBL/GenBank/DDBJ whole genome shotgun (WGS) entry which is preliminary data.</text>
</comment>